<feature type="region of interest" description="Disordered" evidence="1">
    <location>
        <begin position="256"/>
        <end position="280"/>
    </location>
</feature>
<feature type="region of interest" description="Disordered" evidence="1">
    <location>
        <begin position="807"/>
        <end position="829"/>
    </location>
</feature>
<comment type="caution">
    <text evidence="3">The sequence shown here is derived from an EMBL/GenBank/DDBJ whole genome shotgun (WGS) entry which is preliminary data.</text>
</comment>
<feature type="region of interest" description="Disordered" evidence="1">
    <location>
        <begin position="543"/>
        <end position="576"/>
    </location>
</feature>
<feature type="transmembrane region" description="Helical" evidence="2">
    <location>
        <begin position="775"/>
        <end position="797"/>
    </location>
</feature>
<feature type="transmembrane region" description="Helical" evidence="2">
    <location>
        <begin position="947"/>
        <end position="967"/>
    </location>
</feature>
<feature type="transmembrane region" description="Helical" evidence="2">
    <location>
        <begin position="1001"/>
        <end position="1019"/>
    </location>
</feature>
<dbReference type="OrthoDB" id="552315at2759"/>
<dbReference type="Proteomes" id="UP000612055">
    <property type="component" value="Unassembled WGS sequence"/>
</dbReference>
<feature type="region of interest" description="Disordered" evidence="1">
    <location>
        <begin position="311"/>
        <end position="343"/>
    </location>
</feature>
<keyword evidence="2" id="KW-0812">Transmembrane</keyword>
<feature type="compositionally biased region" description="Gly residues" evidence="1">
    <location>
        <begin position="405"/>
        <end position="423"/>
    </location>
</feature>
<evidence type="ECO:0000313" key="4">
    <source>
        <dbReference type="Proteomes" id="UP000612055"/>
    </source>
</evidence>
<accession>A0A836BVC5</accession>
<protein>
    <submittedName>
        <fullName evidence="3">Uncharacterized protein</fullName>
    </submittedName>
</protein>
<feature type="compositionally biased region" description="Basic and acidic residues" evidence="1">
    <location>
        <begin position="659"/>
        <end position="669"/>
    </location>
</feature>
<evidence type="ECO:0000256" key="2">
    <source>
        <dbReference type="SAM" id="Phobius"/>
    </source>
</evidence>
<feature type="transmembrane region" description="Helical" evidence="2">
    <location>
        <begin position="1052"/>
        <end position="1071"/>
    </location>
</feature>
<feature type="compositionally biased region" description="Low complexity" evidence="1">
    <location>
        <begin position="722"/>
        <end position="732"/>
    </location>
</feature>
<keyword evidence="2" id="KW-0472">Membrane</keyword>
<feature type="region of interest" description="Disordered" evidence="1">
    <location>
        <begin position="397"/>
        <end position="482"/>
    </location>
</feature>
<feature type="compositionally biased region" description="Pro residues" evidence="1">
    <location>
        <begin position="711"/>
        <end position="721"/>
    </location>
</feature>
<proteinExistence type="predicted"/>
<feature type="compositionally biased region" description="Basic and acidic residues" evidence="1">
    <location>
        <begin position="554"/>
        <end position="565"/>
    </location>
</feature>
<dbReference type="PANTHER" id="PTHR14795:SF0">
    <property type="entry name" value="TRANSMEMBRANE PROTEIN 62"/>
    <property type="match status" value="1"/>
</dbReference>
<feature type="region of interest" description="Disordered" evidence="1">
    <location>
        <begin position="1"/>
        <end position="37"/>
    </location>
</feature>
<dbReference type="PANTHER" id="PTHR14795">
    <property type="entry name" value="HELICASE RELATED"/>
    <property type="match status" value="1"/>
</dbReference>
<feature type="region of interest" description="Disordered" evidence="1">
    <location>
        <begin position="649"/>
        <end position="732"/>
    </location>
</feature>
<keyword evidence="4" id="KW-1185">Reference proteome</keyword>
<keyword evidence="2" id="KW-1133">Transmembrane helix</keyword>
<feature type="region of interest" description="Disordered" evidence="1">
    <location>
        <begin position="598"/>
        <end position="619"/>
    </location>
</feature>
<sequence length="1105" mass="108832">MPQEDTVGVQGPAAHPSGAQAQQEPGARAPPSAPHDPAAAAAAAAGAFTGPALWELGGEGFAALTASSPAVLERWRDAFDAACEDAATLGIPRSALPVLPPGADAAAIRRARDDLEGLVASFLSAALCGPADYFCRYSARAAANANANADGGGNGGSGPAGRVWLDPVFAPAAGRNGTAAACPVAVLVGVDASLDPGLRSPANLLGVIQPSVLGELDQRLAASAATLSAAGCGAPPLIAYSHYPLSTIGYPLFPSAPPPSHAPPSAGASGPGPTRAPRGTTLPAVLMRYGVTAHVSGPLYGAFGSRLHRLHAAPPPAAPEPQDGSRAGAQFGSRPPPPPGSWMLELESVDWKHARALRLLTLDYPSPSPSPPGPEVGAGAGAALCFADLVFSAPPGAGPPASGGSSSGAAGGSGSVGAGGGGAPRLASLAEPGRRPGVHLPLLTCPPDARYSPQLWPRATPPPASPQQGQHEPQPASAAAPSCAAALGGLPANGSSVGGGRDNAAAGAGGPTAVVRALVLPVAPGAGAAPAGWRLRWACEAGRAGEGSGGVDAAGRRPRDPEDGHGPGGGGGQAMVGAAAGRLAGELEVGGVAGGAVAGVEGTSVSPPARTPPAPLRMRTRLPASALPTPMRLESAEGSHSAWVADLLAPSQPEGGGEGESREGARGRAADGGGPQPRDCASGLLTVQVLVPGAPGEPPSASEERPLHWRQPPPSGPPVPSPASAASASASPPAAAPFGDAFWAAPGSGNGAVAASEPAPLGSTLVEWTVLGVRWYPLGLAGFGLQWALALGLLLLAPRAALLRAQRRERQQRGGSGGRGKARRAGRRSGGAAYARAATADEGAAGCSTSVCVGGAAGVIKRSASGGSSGAGGCCGGGGSRAGPADGWGPAAASPLRRAGGYADPATAAGAAAGACGGPPPLPRLGLPLRLWPLCDCVTLAAHPVPWAAVAGFALALGVGPCGWGVVTPWGIVMRPPDGADGGWAWLGLAPSLDFKVMCNFIVAFVWLPTLLFCASLAARWRKSAQGAGAGAGSGAGPRGGGWLRLLSWRQWLALGWIVFADAMMCWKVWAGLGWPAVLVAPGIGWLLPALGVWMGLAWRHVRCA</sequence>
<feature type="compositionally biased region" description="Low complexity" evidence="1">
    <location>
        <begin position="27"/>
        <end position="37"/>
    </location>
</feature>
<feature type="compositionally biased region" description="Low complexity" evidence="1">
    <location>
        <begin position="263"/>
        <end position="280"/>
    </location>
</feature>
<dbReference type="AlphaFoldDB" id="A0A836BVC5"/>
<name>A0A836BVC5_9CHLO</name>
<evidence type="ECO:0000256" key="1">
    <source>
        <dbReference type="SAM" id="MobiDB-lite"/>
    </source>
</evidence>
<evidence type="ECO:0000313" key="3">
    <source>
        <dbReference type="EMBL" id="KAG2490300.1"/>
    </source>
</evidence>
<organism evidence="3 4">
    <name type="scientific">Edaphochlamys debaryana</name>
    <dbReference type="NCBI Taxonomy" id="47281"/>
    <lineage>
        <taxon>Eukaryota</taxon>
        <taxon>Viridiplantae</taxon>
        <taxon>Chlorophyta</taxon>
        <taxon>core chlorophytes</taxon>
        <taxon>Chlorophyceae</taxon>
        <taxon>CS clade</taxon>
        <taxon>Chlamydomonadales</taxon>
        <taxon>Chlamydomonadales incertae sedis</taxon>
        <taxon>Edaphochlamys</taxon>
    </lineage>
</organism>
<reference evidence="3" key="1">
    <citation type="journal article" date="2020" name="bioRxiv">
        <title>Comparative genomics of Chlamydomonas.</title>
        <authorList>
            <person name="Craig R.J."/>
            <person name="Hasan A.R."/>
            <person name="Ness R.W."/>
            <person name="Keightley P.D."/>
        </authorList>
    </citation>
    <scope>NUCLEOTIDE SEQUENCE</scope>
    <source>
        <strain evidence="3">CCAP 11/70</strain>
    </source>
</reference>
<gene>
    <name evidence="3" type="ORF">HYH03_011251</name>
</gene>
<feature type="transmembrane region" description="Helical" evidence="2">
    <location>
        <begin position="1077"/>
        <end position="1099"/>
    </location>
</feature>
<dbReference type="EMBL" id="JAEHOE010000063">
    <property type="protein sequence ID" value="KAG2490300.1"/>
    <property type="molecule type" value="Genomic_DNA"/>
</dbReference>